<dbReference type="OrthoDB" id="119951at2"/>
<sequence length="523" mass="57541">MKTFATAALVFLSALSATVFAAAPADPALDAVFNDAVARYKLPGLAVGIVRDGEIVYRRTSGEREVGTGEKIDADTIFKIASNSKAMTAAVLARLVDAGKLKWDDPVVKYLPDFRMFDPWVTQQLQVRDLLIHNSGLGAGAGDLMLWPEPNRFERADVLKGLGYLKPTYSFRSRYAYDNTLYIVAGEVAAKAGGAPYEELVRRELFQPLGLKRCRVGEWNRKEVGNVAQPHGWRDDRAVVVNADPETIQAIPMAAAGGIRCSLNDMLTWAQMWLQPDQRGLIGGKPWLSQAQRDAVWTAHTLMPLSKRMREWDNSHFSAYGYGWRLTDVDGTGKVSHTGTLSGMYSALTLLPQKKIGIVVLINADAEEARTVLTQALVKHFTAPTEKRGVAHYAEAIAREEHAATAASKLRDTSSRKPVAAGETKGRLGVYRDPWFGEVAICANPAGAVTFASAKSPTMTGAVMRVGERLLVDWDSDRMDTEAWLDFDTKAKPIRLTMAKTDPDADFSSDYEDLHFERIGDCR</sequence>
<protein>
    <submittedName>
        <fullName evidence="3">Serine hydrolase</fullName>
    </submittedName>
</protein>
<proteinExistence type="predicted"/>
<dbReference type="PANTHER" id="PTHR46825">
    <property type="entry name" value="D-ALANYL-D-ALANINE-CARBOXYPEPTIDASE/ENDOPEPTIDASE AMPH"/>
    <property type="match status" value="1"/>
</dbReference>
<dbReference type="RefSeq" id="WP_137265198.1">
    <property type="nucleotide sequence ID" value="NZ_SZUA01000001.1"/>
</dbReference>
<gene>
    <name evidence="3" type="ORF">FCE95_01320</name>
</gene>
<dbReference type="InterPro" id="IPR050491">
    <property type="entry name" value="AmpC-like"/>
</dbReference>
<accession>A0A4U5JW91</accession>
<dbReference type="AlphaFoldDB" id="A0A4U5JW91"/>
<feature type="signal peptide" evidence="1">
    <location>
        <begin position="1"/>
        <end position="21"/>
    </location>
</feature>
<comment type="caution">
    <text evidence="3">The sequence shown here is derived from an EMBL/GenBank/DDBJ whole genome shotgun (WGS) entry which is preliminary data.</text>
</comment>
<dbReference type="SUPFAM" id="SSF56601">
    <property type="entry name" value="beta-lactamase/transpeptidase-like"/>
    <property type="match status" value="1"/>
</dbReference>
<keyword evidence="1" id="KW-0732">Signal</keyword>
<dbReference type="Gene3D" id="3.40.710.10">
    <property type="entry name" value="DD-peptidase/beta-lactamase superfamily"/>
    <property type="match status" value="1"/>
</dbReference>
<name>A0A4U5JW91_9GAMM</name>
<evidence type="ECO:0000313" key="4">
    <source>
        <dbReference type="Proteomes" id="UP000308707"/>
    </source>
</evidence>
<keyword evidence="4" id="KW-1185">Reference proteome</keyword>
<dbReference type="GO" id="GO:0016787">
    <property type="term" value="F:hydrolase activity"/>
    <property type="evidence" value="ECO:0007669"/>
    <property type="project" value="UniProtKB-KW"/>
</dbReference>
<dbReference type="EMBL" id="SZUA01000001">
    <property type="protein sequence ID" value="TKR32988.1"/>
    <property type="molecule type" value="Genomic_DNA"/>
</dbReference>
<dbReference type="InterPro" id="IPR012338">
    <property type="entry name" value="Beta-lactam/transpept-like"/>
</dbReference>
<evidence type="ECO:0000256" key="1">
    <source>
        <dbReference type="SAM" id="SignalP"/>
    </source>
</evidence>
<organism evidence="3 4">
    <name type="scientific">Luteimonas gilva</name>
    <dbReference type="NCBI Taxonomy" id="2572684"/>
    <lineage>
        <taxon>Bacteria</taxon>
        <taxon>Pseudomonadati</taxon>
        <taxon>Pseudomonadota</taxon>
        <taxon>Gammaproteobacteria</taxon>
        <taxon>Lysobacterales</taxon>
        <taxon>Lysobacteraceae</taxon>
        <taxon>Luteimonas</taxon>
    </lineage>
</organism>
<evidence type="ECO:0000259" key="2">
    <source>
        <dbReference type="Pfam" id="PF00144"/>
    </source>
</evidence>
<feature type="domain" description="Beta-lactamase-related" evidence="2">
    <location>
        <begin position="29"/>
        <end position="370"/>
    </location>
</feature>
<dbReference type="InterPro" id="IPR001466">
    <property type="entry name" value="Beta-lactam-related"/>
</dbReference>
<dbReference type="PANTHER" id="PTHR46825:SF15">
    <property type="entry name" value="BETA-LACTAMASE-RELATED DOMAIN-CONTAINING PROTEIN"/>
    <property type="match status" value="1"/>
</dbReference>
<dbReference type="Proteomes" id="UP000308707">
    <property type="component" value="Unassembled WGS sequence"/>
</dbReference>
<reference evidence="3 4" key="1">
    <citation type="submission" date="2019-04" db="EMBL/GenBank/DDBJ databases">
        <title>Reference strain of H23.</title>
        <authorList>
            <person name="Luo X."/>
        </authorList>
    </citation>
    <scope>NUCLEOTIDE SEQUENCE [LARGE SCALE GENOMIC DNA]</scope>
    <source>
        <strain evidence="3 4">H23</strain>
    </source>
</reference>
<keyword evidence="3" id="KW-0378">Hydrolase</keyword>
<feature type="chain" id="PRO_5020942914" evidence="1">
    <location>
        <begin position="22"/>
        <end position="523"/>
    </location>
</feature>
<dbReference type="Pfam" id="PF00144">
    <property type="entry name" value="Beta-lactamase"/>
    <property type="match status" value="1"/>
</dbReference>
<evidence type="ECO:0000313" key="3">
    <source>
        <dbReference type="EMBL" id="TKR32988.1"/>
    </source>
</evidence>